<dbReference type="InterPro" id="IPR013783">
    <property type="entry name" value="Ig-like_fold"/>
</dbReference>
<dbReference type="InterPro" id="IPR036179">
    <property type="entry name" value="Ig-like_dom_sf"/>
</dbReference>
<evidence type="ECO:0000259" key="2">
    <source>
        <dbReference type="PROSITE" id="PS50835"/>
    </source>
</evidence>
<organism evidence="3 4">
    <name type="scientific">Nasonia vitripennis</name>
    <name type="common">Parasitic wasp</name>
    <dbReference type="NCBI Taxonomy" id="7425"/>
    <lineage>
        <taxon>Eukaryota</taxon>
        <taxon>Metazoa</taxon>
        <taxon>Ecdysozoa</taxon>
        <taxon>Arthropoda</taxon>
        <taxon>Hexapoda</taxon>
        <taxon>Insecta</taxon>
        <taxon>Pterygota</taxon>
        <taxon>Neoptera</taxon>
        <taxon>Endopterygota</taxon>
        <taxon>Hymenoptera</taxon>
        <taxon>Apocrita</taxon>
        <taxon>Proctotrupomorpha</taxon>
        <taxon>Chalcidoidea</taxon>
        <taxon>Pteromalidae</taxon>
        <taxon>Pteromalinae</taxon>
        <taxon>Nasonia</taxon>
    </lineage>
</organism>
<dbReference type="Gene3D" id="2.60.40.10">
    <property type="entry name" value="Immunoglobulins"/>
    <property type="match status" value="1"/>
</dbReference>
<gene>
    <name evidence="3" type="primary">100117498</name>
</gene>
<dbReference type="OrthoDB" id="6332063at2759"/>
<dbReference type="SMR" id="A0A7M7LLS2"/>
<sequence>MWRFEARTVELLVVGCIVLATASGEESPLTSNSALVPCNGSKVEKSSGNLSYDWAYGASPLAERPELKDRVSVTANGALLINRFSGKDHGKYTCRVRGGNSVVEEVTVDVDDKYLLLAEVCHPSGCISAEKCDSPSETRTSCLLDGEVCCSVVREDAKHRCGHFLGECMKSCTQEIQVLQADDCEEGTTCCVLVY</sequence>
<reference evidence="3" key="1">
    <citation type="submission" date="2021-01" db="UniProtKB">
        <authorList>
            <consortium name="EnsemblMetazoa"/>
        </authorList>
    </citation>
    <scope>IDENTIFICATION</scope>
</reference>
<evidence type="ECO:0000313" key="3">
    <source>
        <dbReference type="EnsemblMetazoa" id="XP_001602825"/>
    </source>
</evidence>
<evidence type="ECO:0000313" key="4">
    <source>
        <dbReference type="Proteomes" id="UP000002358"/>
    </source>
</evidence>
<proteinExistence type="predicted"/>
<dbReference type="AlphaFoldDB" id="A0A7M7LLS2"/>
<dbReference type="EnsemblMetazoa" id="XM_001602775">
    <property type="protein sequence ID" value="XP_001602825"/>
    <property type="gene ID" value="LOC100117498"/>
</dbReference>
<accession>A0A7M7LLS2</accession>
<keyword evidence="1" id="KW-0732">Signal</keyword>
<feature type="domain" description="Ig-like" evidence="2">
    <location>
        <begin position="24"/>
        <end position="109"/>
    </location>
</feature>
<protein>
    <recommendedName>
        <fullName evidence="2">Ig-like domain-containing protein</fullName>
    </recommendedName>
</protein>
<dbReference type="PROSITE" id="PS50835">
    <property type="entry name" value="IG_LIKE"/>
    <property type="match status" value="1"/>
</dbReference>
<evidence type="ECO:0000256" key="1">
    <source>
        <dbReference type="SAM" id="SignalP"/>
    </source>
</evidence>
<keyword evidence="4" id="KW-1185">Reference proteome</keyword>
<name>A0A7M7LLS2_NASVI</name>
<dbReference type="Proteomes" id="UP000002358">
    <property type="component" value="Chromosome 1"/>
</dbReference>
<feature type="signal peptide" evidence="1">
    <location>
        <begin position="1"/>
        <end position="24"/>
    </location>
</feature>
<feature type="chain" id="PRO_5029750830" description="Ig-like domain-containing protein" evidence="1">
    <location>
        <begin position="25"/>
        <end position="195"/>
    </location>
</feature>
<dbReference type="InterPro" id="IPR007110">
    <property type="entry name" value="Ig-like_dom"/>
</dbReference>
<dbReference type="SUPFAM" id="SSF48726">
    <property type="entry name" value="Immunoglobulin"/>
    <property type="match status" value="1"/>
</dbReference>
<dbReference type="InParanoid" id="A0A7M7LLS2"/>
<dbReference type="KEGG" id="nvi:100117498"/>